<name>A0A0A9EBW9_ARUDO</name>
<dbReference type="AlphaFoldDB" id="A0A0A9EBW9"/>
<evidence type="ECO:0000256" key="1">
    <source>
        <dbReference type="SAM" id="Phobius"/>
    </source>
</evidence>
<keyword evidence="1" id="KW-0472">Membrane</keyword>
<organism evidence="2">
    <name type="scientific">Arundo donax</name>
    <name type="common">Giant reed</name>
    <name type="synonym">Donax arundinaceus</name>
    <dbReference type="NCBI Taxonomy" id="35708"/>
    <lineage>
        <taxon>Eukaryota</taxon>
        <taxon>Viridiplantae</taxon>
        <taxon>Streptophyta</taxon>
        <taxon>Embryophyta</taxon>
        <taxon>Tracheophyta</taxon>
        <taxon>Spermatophyta</taxon>
        <taxon>Magnoliopsida</taxon>
        <taxon>Liliopsida</taxon>
        <taxon>Poales</taxon>
        <taxon>Poaceae</taxon>
        <taxon>PACMAD clade</taxon>
        <taxon>Arundinoideae</taxon>
        <taxon>Arundineae</taxon>
        <taxon>Arundo</taxon>
    </lineage>
</organism>
<keyword evidence="1" id="KW-1133">Transmembrane helix</keyword>
<sequence>MSDIPPTPALVACLFRSIFLTCIVLHYILGLFCKSSFWEKLLSRRSGSARCCTSPRVHQFISRLLEQRAFVLLSF</sequence>
<reference evidence="2" key="2">
    <citation type="journal article" date="2015" name="Data Brief">
        <title>Shoot transcriptome of the giant reed, Arundo donax.</title>
        <authorList>
            <person name="Barrero R.A."/>
            <person name="Guerrero F.D."/>
            <person name="Moolhuijzen P."/>
            <person name="Goolsby J.A."/>
            <person name="Tidwell J."/>
            <person name="Bellgard S.E."/>
            <person name="Bellgard M.I."/>
        </authorList>
    </citation>
    <scope>NUCLEOTIDE SEQUENCE</scope>
    <source>
        <tissue evidence="2">Shoot tissue taken approximately 20 cm above the soil surface</tissue>
    </source>
</reference>
<protein>
    <submittedName>
        <fullName evidence="2">Uncharacterized protein</fullName>
    </submittedName>
</protein>
<dbReference type="EMBL" id="GBRH01204393">
    <property type="protein sequence ID" value="JAD93502.1"/>
    <property type="molecule type" value="Transcribed_RNA"/>
</dbReference>
<feature type="transmembrane region" description="Helical" evidence="1">
    <location>
        <begin position="6"/>
        <end position="32"/>
    </location>
</feature>
<proteinExistence type="predicted"/>
<keyword evidence="1" id="KW-0812">Transmembrane</keyword>
<accession>A0A0A9EBW9</accession>
<evidence type="ECO:0000313" key="2">
    <source>
        <dbReference type="EMBL" id="JAD93502.1"/>
    </source>
</evidence>
<reference evidence="2" key="1">
    <citation type="submission" date="2014-09" db="EMBL/GenBank/DDBJ databases">
        <authorList>
            <person name="Magalhaes I.L.F."/>
            <person name="Oliveira U."/>
            <person name="Santos F.R."/>
            <person name="Vidigal T.H.D.A."/>
            <person name="Brescovit A.D."/>
            <person name="Santos A.J."/>
        </authorList>
    </citation>
    <scope>NUCLEOTIDE SEQUENCE</scope>
    <source>
        <tissue evidence="2">Shoot tissue taken approximately 20 cm above the soil surface</tissue>
    </source>
</reference>